<gene>
    <name evidence="1" type="ORF">AFA91_13410</name>
</gene>
<dbReference type="STRING" id="134601.AFA91_13410"/>
<protein>
    <submittedName>
        <fullName evidence="1">Uncharacterized protein</fullName>
    </submittedName>
</protein>
<organism evidence="1 2">
    <name type="scientific">Mycolicibacterium goodii</name>
    <name type="common">Mycobacterium goodii</name>
    <dbReference type="NCBI Taxonomy" id="134601"/>
    <lineage>
        <taxon>Bacteria</taxon>
        <taxon>Bacillati</taxon>
        <taxon>Actinomycetota</taxon>
        <taxon>Actinomycetes</taxon>
        <taxon>Mycobacteriales</taxon>
        <taxon>Mycobacteriaceae</taxon>
        <taxon>Mycolicibacterium</taxon>
    </lineage>
</organism>
<dbReference type="Proteomes" id="UP000062255">
    <property type="component" value="Chromosome"/>
</dbReference>
<name>A0A0K0X5P9_MYCGD</name>
<dbReference type="RefSeq" id="WP_049745140.1">
    <property type="nucleotide sequence ID" value="NZ_CP012150.1"/>
</dbReference>
<dbReference type="AlphaFoldDB" id="A0A0K0X5P9"/>
<dbReference type="OrthoDB" id="4630030at2"/>
<accession>A0A0K0X5P9</accession>
<sequence length="90" mass="8831">MASDLRVDSGGLRAGAVSSGLIAAELTVAHVGVGADSPTHAGVSAMDAAVTAARSRQSTRITAQAADMLAGALLFETADEDSAGGMAELM</sequence>
<dbReference type="EMBL" id="CP012150">
    <property type="protein sequence ID" value="AKS32709.1"/>
    <property type="molecule type" value="Genomic_DNA"/>
</dbReference>
<evidence type="ECO:0000313" key="2">
    <source>
        <dbReference type="Proteomes" id="UP000062255"/>
    </source>
</evidence>
<evidence type="ECO:0000313" key="1">
    <source>
        <dbReference type="EMBL" id="AKS32709.1"/>
    </source>
</evidence>
<dbReference type="PATRIC" id="fig|134601.6.peg.2782"/>
<reference evidence="1 2" key="1">
    <citation type="submission" date="2015-07" db="EMBL/GenBank/DDBJ databases">
        <title>Complete genome sequence of Mycobacterium goodii X7B, a facultative thermophilic biodesulfurizing bacterium.</title>
        <authorList>
            <person name="Yu B."/>
            <person name="Li F."/>
            <person name="Xu P."/>
        </authorList>
    </citation>
    <scope>NUCLEOTIDE SEQUENCE [LARGE SCALE GENOMIC DNA]</scope>
    <source>
        <strain evidence="1 2">X7B</strain>
    </source>
</reference>
<dbReference type="KEGG" id="mgo:AFA91_13410"/>
<proteinExistence type="predicted"/>